<evidence type="ECO:0000313" key="3">
    <source>
        <dbReference type="Proteomes" id="UP000016935"/>
    </source>
</evidence>
<dbReference type="AlphaFoldDB" id="R0I9T2"/>
<dbReference type="RefSeq" id="XP_008030491.1">
    <property type="nucleotide sequence ID" value="XM_008032300.1"/>
</dbReference>
<protein>
    <recommendedName>
        <fullName evidence="1">Complex 1 LYR protein domain-containing protein</fullName>
    </recommendedName>
</protein>
<dbReference type="HOGENOM" id="CLU_042937_1_0_1"/>
<sequence>MPRFLQPKKSTQHRVAAIALYRALLSRCSSAPLPDDDRVSLRNAIRNKFRRNRKIQSPYQLGLSFKAGYETLDHLDASATGDVDSTRTLTHLVSQLPRALVRAPPIRKSRDAAPKQPNERLACLPPEKAVLNVRPYAKTSGPRHVPIMASANGIPFLRLTKPQPPALSRVLRQRLERKIVLFDTKVLLSNWWLPMCKQEDEWDMLINAQLKEPEEDTVRWTDAIRLSERENQEAYEKDLRKDRETTKKMQTIVDLETELALQEGQTIIRGRKKSPIQVIKPKP</sequence>
<evidence type="ECO:0000313" key="2">
    <source>
        <dbReference type="EMBL" id="EOA82220.1"/>
    </source>
</evidence>
<dbReference type="InterPro" id="IPR008011">
    <property type="entry name" value="Complex1_LYR_dom"/>
</dbReference>
<reference evidence="2 3" key="1">
    <citation type="journal article" date="2012" name="PLoS Pathog.">
        <title>Diverse lifestyles and strategies of plant pathogenesis encoded in the genomes of eighteen Dothideomycetes fungi.</title>
        <authorList>
            <person name="Ohm R.A."/>
            <person name="Feau N."/>
            <person name="Henrissat B."/>
            <person name="Schoch C.L."/>
            <person name="Horwitz B.A."/>
            <person name="Barry K.W."/>
            <person name="Condon B.J."/>
            <person name="Copeland A.C."/>
            <person name="Dhillon B."/>
            <person name="Glaser F."/>
            <person name="Hesse C.N."/>
            <person name="Kosti I."/>
            <person name="LaButti K."/>
            <person name="Lindquist E.A."/>
            <person name="Lucas S."/>
            <person name="Salamov A.A."/>
            <person name="Bradshaw R.E."/>
            <person name="Ciuffetti L."/>
            <person name="Hamelin R.C."/>
            <person name="Kema G.H.J."/>
            <person name="Lawrence C."/>
            <person name="Scott J.A."/>
            <person name="Spatafora J.W."/>
            <person name="Turgeon B.G."/>
            <person name="de Wit P.J.G.M."/>
            <person name="Zhong S."/>
            <person name="Goodwin S.B."/>
            <person name="Grigoriev I.V."/>
        </authorList>
    </citation>
    <scope>NUCLEOTIDE SEQUENCE [LARGE SCALE GENOMIC DNA]</scope>
    <source>
        <strain evidence="3">28A</strain>
    </source>
</reference>
<reference evidence="2 3" key="2">
    <citation type="journal article" date="2013" name="PLoS Genet.">
        <title>Comparative genome structure, secondary metabolite, and effector coding capacity across Cochliobolus pathogens.</title>
        <authorList>
            <person name="Condon B.J."/>
            <person name="Leng Y."/>
            <person name="Wu D."/>
            <person name="Bushley K.E."/>
            <person name="Ohm R.A."/>
            <person name="Otillar R."/>
            <person name="Martin J."/>
            <person name="Schackwitz W."/>
            <person name="Grimwood J."/>
            <person name="MohdZainudin N."/>
            <person name="Xue C."/>
            <person name="Wang R."/>
            <person name="Manning V.A."/>
            <person name="Dhillon B."/>
            <person name="Tu Z.J."/>
            <person name="Steffenson B.J."/>
            <person name="Salamov A."/>
            <person name="Sun H."/>
            <person name="Lowry S."/>
            <person name="LaButti K."/>
            <person name="Han J."/>
            <person name="Copeland A."/>
            <person name="Lindquist E."/>
            <person name="Barry K."/>
            <person name="Schmutz J."/>
            <person name="Baker S.E."/>
            <person name="Ciuffetti L.M."/>
            <person name="Grigoriev I.V."/>
            <person name="Zhong S."/>
            <person name="Turgeon B.G."/>
        </authorList>
    </citation>
    <scope>NUCLEOTIDE SEQUENCE [LARGE SCALE GENOMIC DNA]</scope>
    <source>
        <strain evidence="3">28A</strain>
    </source>
</reference>
<evidence type="ECO:0000259" key="1">
    <source>
        <dbReference type="Pfam" id="PF05347"/>
    </source>
</evidence>
<feature type="domain" description="Complex 1 LYR protein" evidence="1">
    <location>
        <begin position="17"/>
        <end position="73"/>
    </location>
</feature>
<accession>R0I9T2</accession>
<proteinExistence type="predicted"/>
<dbReference type="STRING" id="671987.R0I9T2"/>
<gene>
    <name evidence="2" type="ORF">SETTUDRAFT_97939</name>
</gene>
<dbReference type="CDD" id="cd20273">
    <property type="entry name" value="Complex1_LYR_unchar"/>
    <property type="match status" value="1"/>
</dbReference>
<dbReference type="Proteomes" id="UP000016935">
    <property type="component" value="Unassembled WGS sequence"/>
</dbReference>
<dbReference type="OrthoDB" id="3925971at2759"/>
<name>R0I9T2_EXST2</name>
<organism evidence="2 3">
    <name type="scientific">Exserohilum turcicum (strain 28A)</name>
    <name type="common">Northern leaf blight fungus</name>
    <name type="synonym">Setosphaeria turcica</name>
    <dbReference type="NCBI Taxonomy" id="671987"/>
    <lineage>
        <taxon>Eukaryota</taxon>
        <taxon>Fungi</taxon>
        <taxon>Dikarya</taxon>
        <taxon>Ascomycota</taxon>
        <taxon>Pezizomycotina</taxon>
        <taxon>Dothideomycetes</taxon>
        <taxon>Pleosporomycetidae</taxon>
        <taxon>Pleosporales</taxon>
        <taxon>Pleosporineae</taxon>
        <taxon>Pleosporaceae</taxon>
        <taxon>Exserohilum</taxon>
    </lineage>
</organism>
<dbReference type="GeneID" id="19406335"/>
<dbReference type="Pfam" id="PF05347">
    <property type="entry name" value="Complex1_LYR"/>
    <property type="match status" value="1"/>
</dbReference>
<dbReference type="InterPro" id="IPR046896">
    <property type="entry name" value="Cup1-like_N"/>
</dbReference>
<dbReference type="EMBL" id="KB908855">
    <property type="protein sequence ID" value="EOA82220.1"/>
    <property type="molecule type" value="Genomic_DNA"/>
</dbReference>
<dbReference type="eggNOG" id="ENOG502S4VH">
    <property type="taxonomic scope" value="Eukaryota"/>
</dbReference>
<keyword evidence="3" id="KW-1185">Reference proteome</keyword>